<dbReference type="SUPFAM" id="SSF56849">
    <property type="entry name" value="delta-Endotoxin (insectocide), N-terminal domain"/>
    <property type="match status" value="1"/>
</dbReference>
<dbReference type="Pfam" id="PF03945">
    <property type="entry name" value="Endotoxin_N"/>
    <property type="match status" value="1"/>
</dbReference>
<dbReference type="AlphaFoldDB" id="A0A1J8NP03"/>
<evidence type="ECO:0000256" key="4">
    <source>
        <dbReference type="ARBA" id="ARBA00023026"/>
    </source>
</evidence>
<evidence type="ECO:0000313" key="7">
    <source>
        <dbReference type="Proteomes" id="UP000183924"/>
    </source>
</evidence>
<dbReference type="GO" id="GO:0030435">
    <property type="term" value="P:sporulation resulting in formation of a cellular spore"/>
    <property type="evidence" value="ECO:0007669"/>
    <property type="project" value="UniProtKB-KW"/>
</dbReference>
<dbReference type="EMBL" id="LUKY01000019">
    <property type="protein sequence ID" value="OIZ96594.1"/>
    <property type="molecule type" value="Genomic_DNA"/>
</dbReference>
<dbReference type="OrthoDB" id="6429287at2"/>
<protein>
    <recommendedName>
        <fullName evidence="5">Pesticidal crystal protein domain-containing protein</fullName>
    </recommendedName>
</protein>
<dbReference type="InterPro" id="IPR036716">
    <property type="entry name" value="Pest_crys_N_sf"/>
</dbReference>
<organism evidence="6 7">
    <name type="scientific">Candidatus Rickettsiella isopodorum</name>
    <dbReference type="NCBI Taxonomy" id="1225476"/>
    <lineage>
        <taxon>Bacteria</taxon>
        <taxon>Pseudomonadati</taxon>
        <taxon>Pseudomonadota</taxon>
        <taxon>Gammaproteobacteria</taxon>
        <taxon>Legionellales</taxon>
        <taxon>Coxiellaceae</taxon>
        <taxon>Rickettsiella</taxon>
    </lineage>
</organism>
<proteinExistence type="inferred from homology"/>
<evidence type="ECO:0000313" key="6">
    <source>
        <dbReference type="EMBL" id="OIZ96594.1"/>
    </source>
</evidence>
<dbReference type="Gene3D" id="1.20.190.10">
    <property type="entry name" value="Pesticidal crystal protein, N-terminal domain"/>
    <property type="match status" value="1"/>
</dbReference>
<dbReference type="GO" id="GO:0090729">
    <property type="term" value="F:toxin activity"/>
    <property type="evidence" value="ECO:0007669"/>
    <property type="project" value="UniProtKB-KW"/>
</dbReference>
<dbReference type="GO" id="GO:0001907">
    <property type="term" value="P:symbiont-mediated killing of host cell"/>
    <property type="evidence" value="ECO:0007669"/>
    <property type="project" value="InterPro"/>
</dbReference>
<gene>
    <name evidence="6" type="ORF">A1D18_00105</name>
</gene>
<feature type="domain" description="Pesticidal crystal protein" evidence="5">
    <location>
        <begin position="45"/>
        <end position="205"/>
    </location>
</feature>
<comment type="caution">
    <text evidence="6">The sequence shown here is derived from an EMBL/GenBank/DDBJ whole genome shotgun (WGS) entry which is preliminary data.</text>
</comment>
<comment type="similarity">
    <text evidence="1">Belongs to the delta endotoxin family.</text>
</comment>
<dbReference type="InterPro" id="IPR005639">
    <property type="entry name" value="Pest_crys_dom_I"/>
</dbReference>
<evidence type="ECO:0000259" key="5">
    <source>
        <dbReference type="Pfam" id="PF03945"/>
    </source>
</evidence>
<evidence type="ECO:0000256" key="2">
    <source>
        <dbReference type="ARBA" id="ARBA00022656"/>
    </source>
</evidence>
<keyword evidence="7" id="KW-1185">Reference proteome</keyword>
<keyword evidence="2" id="KW-0800">Toxin</keyword>
<evidence type="ECO:0000256" key="1">
    <source>
        <dbReference type="ARBA" id="ARBA00007819"/>
    </source>
</evidence>
<name>A0A1J8NP03_9COXI</name>
<keyword evidence="3" id="KW-0749">Sporulation</keyword>
<dbReference type="Proteomes" id="UP000183924">
    <property type="component" value="Unassembled WGS sequence"/>
</dbReference>
<keyword evidence="4" id="KW-0843">Virulence</keyword>
<accession>A0A1J8NP03</accession>
<evidence type="ECO:0000256" key="3">
    <source>
        <dbReference type="ARBA" id="ARBA00022969"/>
    </source>
</evidence>
<reference evidence="6 7" key="1">
    <citation type="submission" date="2016-03" db="EMBL/GenBank/DDBJ databases">
        <title>Comparative genomics of Rickettsiella.</title>
        <authorList>
            <person name="Chandler C."/>
            <person name="Wang Y."/>
        </authorList>
    </citation>
    <scope>NUCLEOTIDE SEQUENCE [LARGE SCALE GENOMIC DNA]</scope>
    <source>
        <strain evidence="6 7">RCFS May 2013</strain>
    </source>
</reference>
<sequence length="432" mass="48921">MQVGNTDVTMNKPFEISNYDPSYIQFIDNYSLEEVDFNAALKSVLIFGISKIPGVGEGLALLLDIFWPQKKENLWEQIKDKVENLIDQNALQIIELILSGDIKQFEERIKTVNSEILGKKLKDASNHYMNIAEDLVGFEKKFIFADLKRLDKKAINLYVLPLYSTTVLMKVSYYITGIQKAELIGLNESQTTRLKKYLNRLIHDSKGVNYYIKTLNEDRIDATYDDAPPDEIFDAMMYTRSFTAINGLEYIPIWNKMVELHSLDMECYVDVISYSKLFGRQTPDLAKQATAVEMTQPLTPDLLNNGQRNKIKSITGYIRRIGGSPRVGGGKIIFENGTNYQFGTITNELVYKELNGALINNLVVYGNKAIDEATFYFSDGSQLSFGERGYPPTYHEFKLSGHHIVSFYITSDAPSLAGQAANIAVAYQLTNK</sequence>